<sequence>MYRKSIFILMVVLPFFLNCAMFSPKNFYYVVFEDNPNVTNTKIYSKGIEIGKILDHELSKENKLILTIAIKSDYKDLIKSDTVFYADDNSLLLNVSESDTQALPEKSFILGFASQTKLVWFKAKNTLKDFSTATQKEIQKIIESFK</sequence>
<dbReference type="Proteomes" id="UP000005778">
    <property type="component" value="Chromosome"/>
</dbReference>
<dbReference type="eggNOG" id="ENOG502ZJUM">
    <property type="taxonomic scope" value="Bacteria"/>
</dbReference>
<keyword evidence="2" id="KW-1185">Reference proteome</keyword>
<evidence type="ECO:0000313" key="1">
    <source>
        <dbReference type="EMBL" id="EIM63492.1"/>
    </source>
</evidence>
<dbReference type="HOGENOM" id="CLU_1774405_0_0_7"/>
<dbReference type="AlphaFoldDB" id="I5B1X9"/>
<dbReference type="OrthoDB" id="9806984at2"/>
<proteinExistence type="predicted"/>
<evidence type="ECO:0000313" key="2">
    <source>
        <dbReference type="Proteomes" id="UP000005778"/>
    </source>
</evidence>
<name>I5B1X9_9BACT</name>
<organism evidence="1 2">
    <name type="scientific">Desulfobacter postgatei 2ac9</name>
    <dbReference type="NCBI Taxonomy" id="879212"/>
    <lineage>
        <taxon>Bacteria</taxon>
        <taxon>Pseudomonadati</taxon>
        <taxon>Thermodesulfobacteriota</taxon>
        <taxon>Desulfobacteria</taxon>
        <taxon>Desulfobacterales</taxon>
        <taxon>Desulfobacteraceae</taxon>
        <taxon>Desulfobacter</taxon>
    </lineage>
</organism>
<reference evidence="1 2" key="1">
    <citation type="submission" date="2011-09" db="EMBL/GenBank/DDBJ databases">
        <authorList>
            <consortium name="US DOE Joint Genome Institute (JGI-PGF)"/>
            <person name="Lucas S."/>
            <person name="Han J."/>
            <person name="Lapidus A."/>
            <person name="Cheng J.-F."/>
            <person name="Goodwin L."/>
            <person name="Pitluck S."/>
            <person name="Peters L."/>
            <person name="Land M.L."/>
            <person name="Hauser L."/>
            <person name="Orellana R."/>
            <person name="Lovley D."/>
            <person name="Woyke T.J."/>
        </authorList>
    </citation>
    <scope>NUCLEOTIDE SEQUENCE [LARGE SCALE GENOMIC DNA]</scope>
    <source>
        <strain evidence="1 2">2ac9</strain>
    </source>
</reference>
<reference evidence="1 2" key="2">
    <citation type="submission" date="2012-02" db="EMBL/GenBank/DDBJ databases">
        <title>Improved High-Quality Draft sequence of Desulfobacter postgatei 2ac9.</title>
        <authorList>
            <consortium name="US DOE Joint Genome Institute"/>
            <person name="Lucas S."/>
            <person name="Han J."/>
            <person name="Lapidus A."/>
            <person name="Cheng J.-F."/>
            <person name="Goodwin L."/>
            <person name="Pitluck S."/>
            <person name="Peters L."/>
            <person name="Ovchinnikova G."/>
            <person name="Held B."/>
            <person name="Detter J.C."/>
            <person name="Han C."/>
            <person name="Tapia R."/>
            <person name="Land M."/>
            <person name="Hauser L."/>
            <person name="Kyrpides N."/>
            <person name="Ivanova N."/>
            <person name="Pagani I."/>
            <person name="Orellana R."/>
            <person name="Lovley D."/>
            <person name="Woyke T."/>
        </authorList>
    </citation>
    <scope>NUCLEOTIDE SEQUENCE [LARGE SCALE GENOMIC DNA]</scope>
    <source>
        <strain evidence="1 2">2ac9</strain>
    </source>
</reference>
<protein>
    <submittedName>
        <fullName evidence="1">Uncharacterized protein</fullName>
    </submittedName>
</protein>
<dbReference type="RefSeq" id="WP_004072604.1">
    <property type="nucleotide sequence ID" value="NZ_CM001488.1"/>
</dbReference>
<gene>
    <name evidence="1" type="ORF">DespoDRAFT_01562</name>
</gene>
<accession>I5B1X9</accession>
<dbReference type="EMBL" id="CM001488">
    <property type="protein sequence ID" value="EIM63492.1"/>
    <property type="molecule type" value="Genomic_DNA"/>
</dbReference>
<dbReference type="STRING" id="879212.DespoDRAFT_01562"/>